<comment type="caution">
    <text evidence="2">The sequence shown here is derived from an EMBL/GenBank/DDBJ whole genome shotgun (WGS) entry which is preliminary data.</text>
</comment>
<gene>
    <name evidence="2" type="ORF">BCR37DRAFT_393828</name>
</gene>
<name>A0A1Y2F971_PROLT</name>
<protein>
    <submittedName>
        <fullName evidence="2">Uncharacterized protein</fullName>
    </submittedName>
</protein>
<keyword evidence="3" id="KW-1185">Reference proteome</keyword>
<evidence type="ECO:0000256" key="1">
    <source>
        <dbReference type="SAM" id="SignalP"/>
    </source>
</evidence>
<organism evidence="2 3">
    <name type="scientific">Protomyces lactucae-debilis</name>
    <dbReference type="NCBI Taxonomy" id="2754530"/>
    <lineage>
        <taxon>Eukaryota</taxon>
        <taxon>Fungi</taxon>
        <taxon>Dikarya</taxon>
        <taxon>Ascomycota</taxon>
        <taxon>Taphrinomycotina</taxon>
        <taxon>Taphrinomycetes</taxon>
        <taxon>Taphrinales</taxon>
        <taxon>Protomycetaceae</taxon>
        <taxon>Protomyces</taxon>
    </lineage>
</organism>
<sequence>MYATITLIIWSFALSWHVLPSVFAHNCRQIALVSWADTTKPDYALLKVVCHDNTEAAPADKKNNPKAKGMTDINAQAEHYVNITLTDITNADSTGCLNLQNYPAIRNSLYNVGSNYKHYVRIDTYKADNGTCYYPVNLAILSRVHKDRGCDWSAVESNLMANAIFQDSGTVFPRYKVAGDPFFYTWVFDDDFPNTHVDALNTDVRCSKK</sequence>
<evidence type="ECO:0000313" key="3">
    <source>
        <dbReference type="Proteomes" id="UP000193685"/>
    </source>
</evidence>
<dbReference type="GeneID" id="63787964"/>
<feature type="signal peptide" evidence="1">
    <location>
        <begin position="1"/>
        <end position="24"/>
    </location>
</feature>
<feature type="chain" id="PRO_5012982868" evidence="1">
    <location>
        <begin position="25"/>
        <end position="209"/>
    </location>
</feature>
<dbReference type="EMBL" id="MCFI01000013">
    <property type="protein sequence ID" value="ORY80472.1"/>
    <property type="molecule type" value="Genomic_DNA"/>
</dbReference>
<dbReference type="RefSeq" id="XP_040724360.1">
    <property type="nucleotide sequence ID" value="XM_040871365.1"/>
</dbReference>
<reference evidence="2 3" key="1">
    <citation type="submission" date="2016-07" db="EMBL/GenBank/DDBJ databases">
        <title>Pervasive Adenine N6-methylation of Active Genes in Fungi.</title>
        <authorList>
            <consortium name="DOE Joint Genome Institute"/>
            <person name="Mondo S.J."/>
            <person name="Dannebaum R.O."/>
            <person name="Kuo R.C."/>
            <person name="Labutti K."/>
            <person name="Haridas S."/>
            <person name="Kuo A."/>
            <person name="Salamov A."/>
            <person name="Ahrendt S.R."/>
            <person name="Lipzen A."/>
            <person name="Sullivan W."/>
            <person name="Andreopoulos W.B."/>
            <person name="Clum A."/>
            <person name="Lindquist E."/>
            <person name="Daum C."/>
            <person name="Ramamoorthy G.K."/>
            <person name="Gryganskyi A."/>
            <person name="Culley D."/>
            <person name="Magnuson J.K."/>
            <person name="James T.Y."/>
            <person name="O'Malley M.A."/>
            <person name="Stajich J.E."/>
            <person name="Spatafora J.W."/>
            <person name="Visel A."/>
            <person name="Grigoriev I.V."/>
        </authorList>
    </citation>
    <scope>NUCLEOTIDE SEQUENCE [LARGE SCALE GENOMIC DNA]</scope>
    <source>
        <strain evidence="2 3">12-1054</strain>
    </source>
</reference>
<dbReference type="AlphaFoldDB" id="A0A1Y2F971"/>
<proteinExistence type="predicted"/>
<accession>A0A1Y2F971</accession>
<evidence type="ECO:0000313" key="2">
    <source>
        <dbReference type="EMBL" id="ORY80472.1"/>
    </source>
</evidence>
<dbReference type="Proteomes" id="UP000193685">
    <property type="component" value="Unassembled WGS sequence"/>
</dbReference>
<keyword evidence="1" id="KW-0732">Signal</keyword>